<keyword evidence="3" id="KW-1185">Reference proteome</keyword>
<sequence>MNNSSLSNIIFFLVLIFLQTTLFNQIDFLGYLNPYIYIIFLVYYPYDRDNTIIFIFLSFLLGLSIDIFSDSGGVHAAATLTAAYLRPVLMRWSFGVSYDYHTIKISKTTFGQRINYLTLLILTHHLVLYSLEIFSFAHLVSIVKKTIFSAIFTLILSLIFISLFSKKKT</sequence>
<evidence type="ECO:0000313" key="3">
    <source>
        <dbReference type="Proteomes" id="UP000305939"/>
    </source>
</evidence>
<feature type="transmembrane region" description="Helical" evidence="1">
    <location>
        <begin position="114"/>
        <end position="140"/>
    </location>
</feature>
<keyword evidence="1" id="KW-1133">Transmembrane helix</keyword>
<name>A0A4S3M2E0_9FLAO</name>
<feature type="transmembrane region" description="Helical" evidence="1">
    <location>
        <begin position="28"/>
        <end position="46"/>
    </location>
</feature>
<protein>
    <submittedName>
        <fullName evidence="2">Rod shape-determining protein MreD</fullName>
    </submittedName>
</protein>
<dbReference type="OrthoDB" id="1132160at2"/>
<feature type="transmembrane region" description="Helical" evidence="1">
    <location>
        <begin position="146"/>
        <end position="164"/>
    </location>
</feature>
<comment type="caution">
    <text evidence="2">The sequence shown here is derived from an EMBL/GenBank/DDBJ whole genome shotgun (WGS) entry which is preliminary data.</text>
</comment>
<reference evidence="2 3" key="1">
    <citation type="submission" date="2019-04" db="EMBL/GenBank/DDBJ databases">
        <title>Draft genome sequence of Robertkochia marina CC-AMO-30D.</title>
        <authorList>
            <person name="Hameed A."/>
            <person name="Lin S.-Y."/>
            <person name="Shahina M."/>
            <person name="Lai W.-A."/>
            <person name="Young C.-C."/>
        </authorList>
    </citation>
    <scope>NUCLEOTIDE SEQUENCE [LARGE SCALE GENOMIC DNA]</scope>
    <source>
        <strain evidence="2 3">CC-AMO-30D</strain>
    </source>
</reference>
<evidence type="ECO:0000313" key="2">
    <source>
        <dbReference type="EMBL" id="THD68835.1"/>
    </source>
</evidence>
<gene>
    <name evidence="2" type="ORF">E7Z59_00455</name>
</gene>
<organism evidence="2 3">
    <name type="scientific">Robertkochia marina</name>
    <dbReference type="NCBI Taxonomy" id="1227945"/>
    <lineage>
        <taxon>Bacteria</taxon>
        <taxon>Pseudomonadati</taxon>
        <taxon>Bacteroidota</taxon>
        <taxon>Flavobacteriia</taxon>
        <taxon>Flavobacteriales</taxon>
        <taxon>Flavobacteriaceae</taxon>
        <taxon>Robertkochia</taxon>
    </lineage>
</organism>
<keyword evidence="1" id="KW-0472">Membrane</keyword>
<keyword evidence="1" id="KW-0812">Transmembrane</keyword>
<dbReference type="Proteomes" id="UP000305939">
    <property type="component" value="Unassembled WGS sequence"/>
</dbReference>
<feature type="transmembrane region" description="Helical" evidence="1">
    <location>
        <begin position="52"/>
        <end position="85"/>
    </location>
</feature>
<dbReference type="EMBL" id="SSMC01000001">
    <property type="protein sequence ID" value="THD68835.1"/>
    <property type="molecule type" value="Genomic_DNA"/>
</dbReference>
<dbReference type="AlphaFoldDB" id="A0A4S3M2E0"/>
<proteinExistence type="predicted"/>
<dbReference type="RefSeq" id="WP_136334325.1">
    <property type="nucleotide sequence ID" value="NZ_QXMP01000007.1"/>
</dbReference>
<accession>A0A4S3M2E0</accession>
<evidence type="ECO:0000256" key="1">
    <source>
        <dbReference type="SAM" id="Phobius"/>
    </source>
</evidence>
<feature type="transmembrane region" description="Helical" evidence="1">
    <location>
        <begin position="6"/>
        <end position="23"/>
    </location>
</feature>